<dbReference type="Proteomes" id="UP001221686">
    <property type="component" value="Unassembled WGS sequence"/>
</dbReference>
<dbReference type="InterPro" id="IPR053934">
    <property type="entry name" value="HTTM_dom"/>
</dbReference>
<keyword evidence="2 5" id="KW-0812">Transmembrane</keyword>
<evidence type="ECO:0000256" key="4">
    <source>
        <dbReference type="ARBA" id="ARBA00023136"/>
    </source>
</evidence>
<dbReference type="InterPro" id="IPR011020">
    <property type="entry name" value="HTTM-like"/>
</dbReference>
<feature type="transmembrane region" description="Helical" evidence="5">
    <location>
        <begin position="244"/>
        <end position="272"/>
    </location>
</feature>
<comment type="subcellular location">
    <subcellularLocation>
        <location evidence="1">Endomembrane system</location>
        <topology evidence="1">Multi-pass membrane protein</topology>
    </subcellularLocation>
</comment>
<evidence type="ECO:0000256" key="1">
    <source>
        <dbReference type="ARBA" id="ARBA00004127"/>
    </source>
</evidence>
<keyword evidence="3 5" id="KW-1133">Transmembrane helix</keyword>
<name>A0ABT5E5Z7_9BACT</name>
<comment type="caution">
    <text evidence="7">The sequence shown here is derived from an EMBL/GenBank/DDBJ whole genome shotgun (WGS) entry which is preliminary data.</text>
</comment>
<evidence type="ECO:0000256" key="3">
    <source>
        <dbReference type="ARBA" id="ARBA00022989"/>
    </source>
</evidence>
<dbReference type="Pfam" id="PF05090">
    <property type="entry name" value="HTTM"/>
    <property type="match status" value="1"/>
</dbReference>
<evidence type="ECO:0000313" key="7">
    <source>
        <dbReference type="EMBL" id="MDC0720227.1"/>
    </source>
</evidence>
<dbReference type="RefSeq" id="WP_272088717.1">
    <property type="nucleotide sequence ID" value="NZ_JAQNDL010000002.1"/>
</dbReference>
<evidence type="ECO:0000259" key="6">
    <source>
        <dbReference type="SMART" id="SM00752"/>
    </source>
</evidence>
<sequence length="283" mass="30167">MAEAAELPVFAGPERPRREPGRLLRFFFAEEATGRTQRFARGLALWTGAYALTQWPHRVELYSRPVLRDGRLDAVLGGWVPPPELVTGLLVVLLAAAATVAAGRGGRAARVATAAVFALLVGLEASAPRAYAELAALQWGFVAAAPTGPRGPRWAARLMMLQLSAVYVFAALSKLAGGTSWWTGEAVVLVFRSAHQGQHLLSAWLPLTPGLALLLAWSTIALELAIGFGLWFARTRPAAAAGLVLLHAGIAGSMRVSLLFHALMLLHLLLFFGRRGDAGERGA</sequence>
<feature type="transmembrane region" description="Helical" evidence="5">
    <location>
        <begin position="211"/>
        <end position="232"/>
    </location>
</feature>
<feature type="transmembrane region" description="Helical" evidence="5">
    <location>
        <begin position="85"/>
        <end position="103"/>
    </location>
</feature>
<protein>
    <submittedName>
        <fullName evidence="7">HTTM domain-containing protein</fullName>
    </submittedName>
</protein>
<keyword evidence="8" id="KW-1185">Reference proteome</keyword>
<evidence type="ECO:0000256" key="5">
    <source>
        <dbReference type="SAM" id="Phobius"/>
    </source>
</evidence>
<gene>
    <name evidence="7" type="ORF">POL25_25230</name>
</gene>
<keyword evidence="4 5" id="KW-0472">Membrane</keyword>
<evidence type="ECO:0000313" key="8">
    <source>
        <dbReference type="Proteomes" id="UP001221686"/>
    </source>
</evidence>
<reference evidence="7 8" key="1">
    <citation type="submission" date="2022-11" db="EMBL/GenBank/DDBJ databases">
        <title>Minimal conservation of predation-associated metabolite biosynthetic gene clusters underscores biosynthetic potential of Myxococcota including descriptions for ten novel species: Archangium lansinium sp. nov., Myxococcus landrumus sp. nov., Nannocystis bai.</title>
        <authorList>
            <person name="Ahearne A."/>
            <person name="Stevens C."/>
            <person name="Dowd S."/>
        </authorList>
    </citation>
    <scope>NUCLEOTIDE SEQUENCE [LARGE SCALE GENOMIC DNA]</scope>
    <source>
        <strain evidence="7 8">BB15-2</strain>
    </source>
</reference>
<dbReference type="EMBL" id="JAQNDL010000002">
    <property type="protein sequence ID" value="MDC0720227.1"/>
    <property type="molecule type" value="Genomic_DNA"/>
</dbReference>
<evidence type="ECO:0000256" key="2">
    <source>
        <dbReference type="ARBA" id="ARBA00022692"/>
    </source>
</evidence>
<organism evidence="7 8">
    <name type="scientific">Nannocystis bainbridge</name>
    <dbReference type="NCBI Taxonomy" id="2995303"/>
    <lineage>
        <taxon>Bacteria</taxon>
        <taxon>Pseudomonadati</taxon>
        <taxon>Myxococcota</taxon>
        <taxon>Polyangia</taxon>
        <taxon>Nannocystales</taxon>
        <taxon>Nannocystaceae</taxon>
        <taxon>Nannocystis</taxon>
    </lineage>
</organism>
<proteinExistence type="predicted"/>
<accession>A0ABT5E5Z7</accession>
<feature type="domain" description="HTTM-like" evidence="6">
    <location>
        <begin position="35"/>
        <end position="276"/>
    </location>
</feature>
<dbReference type="SMART" id="SM00752">
    <property type="entry name" value="HTTM"/>
    <property type="match status" value="1"/>
</dbReference>